<comment type="caution">
    <text evidence="1">The sequence shown here is derived from an EMBL/GenBank/DDBJ whole genome shotgun (WGS) entry which is preliminary data.</text>
</comment>
<keyword evidence="2" id="KW-1185">Reference proteome</keyword>
<name>A0AAN8ARZ6_ELEMC</name>
<dbReference type="AlphaFoldDB" id="A0AAN8ARZ6"/>
<organism evidence="1 2">
    <name type="scientific">Eleginops maclovinus</name>
    <name type="common">Patagonian blennie</name>
    <name type="synonym">Eleginus maclovinus</name>
    <dbReference type="NCBI Taxonomy" id="56733"/>
    <lineage>
        <taxon>Eukaryota</taxon>
        <taxon>Metazoa</taxon>
        <taxon>Chordata</taxon>
        <taxon>Craniata</taxon>
        <taxon>Vertebrata</taxon>
        <taxon>Euteleostomi</taxon>
        <taxon>Actinopterygii</taxon>
        <taxon>Neopterygii</taxon>
        <taxon>Teleostei</taxon>
        <taxon>Neoteleostei</taxon>
        <taxon>Acanthomorphata</taxon>
        <taxon>Eupercaria</taxon>
        <taxon>Perciformes</taxon>
        <taxon>Notothenioidei</taxon>
        <taxon>Eleginopidae</taxon>
        <taxon>Eleginops</taxon>
    </lineage>
</organism>
<gene>
    <name evidence="1" type="ORF">PBY51_013645</name>
</gene>
<evidence type="ECO:0000313" key="1">
    <source>
        <dbReference type="EMBL" id="KAK5872996.1"/>
    </source>
</evidence>
<dbReference type="Proteomes" id="UP001346869">
    <property type="component" value="Unassembled WGS sequence"/>
</dbReference>
<sequence>MAAWLLSVAADGTQRHWGHVLSVSRQKYLFSSGWLHLHLPQQISEHVGEEAAVIGVGKHICLLEVI</sequence>
<protein>
    <submittedName>
        <fullName evidence="1">Uncharacterized protein</fullName>
    </submittedName>
</protein>
<dbReference type="EMBL" id="JAUZQC010000004">
    <property type="protein sequence ID" value="KAK5872996.1"/>
    <property type="molecule type" value="Genomic_DNA"/>
</dbReference>
<reference evidence="1 2" key="1">
    <citation type="journal article" date="2023" name="Genes (Basel)">
        <title>Chromosome-Level Genome Assembly and Circadian Gene Repertoire of the Patagonia Blennie Eleginops maclovinus-The Closest Ancestral Proxy of Antarctic Cryonotothenioids.</title>
        <authorList>
            <person name="Cheng C.C."/>
            <person name="Rivera-Colon A.G."/>
            <person name="Minhas B.F."/>
            <person name="Wilson L."/>
            <person name="Rayamajhi N."/>
            <person name="Vargas-Chacoff L."/>
            <person name="Catchen J.M."/>
        </authorList>
    </citation>
    <scope>NUCLEOTIDE SEQUENCE [LARGE SCALE GENOMIC DNA]</scope>
    <source>
        <strain evidence="1">JMC-PN-2008</strain>
    </source>
</reference>
<reference evidence="1 2" key="2">
    <citation type="journal article" date="2023" name="Mol. Biol. Evol.">
        <title>Genomics of Secondarily Temperate Adaptation in the Only Non-Antarctic Icefish.</title>
        <authorList>
            <person name="Rivera-Colon A.G."/>
            <person name="Rayamajhi N."/>
            <person name="Minhas B.F."/>
            <person name="Madrigal G."/>
            <person name="Bilyk K.T."/>
            <person name="Yoon V."/>
            <person name="Hune M."/>
            <person name="Gregory S."/>
            <person name="Cheng C.H.C."/>
            <person name="Catchen J.M."/>
        </authorList>
    </citation>
    <scope>NUCLEOTIDE SEQUENCE [LARGE SCALE GENOMIC DNA]</scope>
    <source>
        <strain evidence="1">JMC-PN-2008</strain>
    </source>
</reference>
<proteinExistence type="predicted"/>
<accession>A0AAN8ARZ6</accession>
<evidence type="ECO:0000313" key="2">
    <source>
        <dbReference type="Proteomes" id="UP001346869"/>
    </source>
</evidence>